<dbReference type="Proteomes" id="UP000574390">
    <property type="component" value="Unassembled WGS sequence"/>
</dbReference>
<protein>
    <submittedName>
        <fullName evidence="1">Uncharacterized protein</fullName>
    </submittedName>
</protein>
<feature type="non-terminal residue" evidence="1">
    <location>
        <position position="1"/>
    </location>
</feature>
<accession>A0A7J6NS97</accession>
<dbReference type="EMBL" id="JABANM010036872">
    <property type="protein sequence ID" value="KAF4686723.1"/>
    <property type="molecule type" value="Genomic_DNA"/>
</dbReference>
<organism evidence="1 2">
    <name type="scientific">Perkinsus olseni</name>
    <name type="common">Perkinsus atlanticus</name>
    <dbReference type="NCBI Taxonomy" id="32597"/>
    <lineage>
        <taxon>Eukaryota</taxon>
        <taxon>Sar</taxon>
        <taxon>Alveolata</taxon>
        <taxon>Perkinsozoa</taxon>
        <taxon>Perkinsea</taxon>
        <taxon>Perkinsida</taxon>
        <taxon>Perkinsidae</taxon>
        <taxon>Perkinsus</taxon>
    </lineage>
</organism>
<reference evidence="1 2" key="1">
    <citation type="submission" date="2020-04" db="EMBL/GenBank/DDBJ databases">
        <title>Perkinsus olseni comparative genomics.</title>
        <authorList>
            <person name="Bogema D.R."/>
        </authorList>
    </citation>
    <scope>NUCLEOTIDE SEQUENCE [LARGE SCALE GENOMIC DNA]</scope>
    <source>
        <strain evidence="1">ATCC PRA-205</strain>
    </source>
</reference>
<name>A0A7J6NS97_PEROL</name>
<dbReference type="AlphaFoldDB" id="A0A7J6NS97"/>
<feature type="non-terminal residue" evidence="1">
    <location>
        <position position="139"/>
    </location>
</feature>
<evidence type="ECO:0000313" key="2">
    <source>
        <dbReference type="Proteomes" id="UP000574390"/>
    </source>
</evidence>
<proteinExistence type="predicted"/>
<sequence>RSATRRVSGTGASTSGSTIRRNRRCCCKGGASTRTQTLAGGMSLWVVMSTAMMMCWNLQGEKFKRSWASPSIPRLLRRLASSPLKPEGPGIRIGSSQAGVVHMVGIPVRLKHVAIYPWRGRLENLHLDPSEVLAADWMP</sequence>
<comment type="caution">
    <text evidence="1">The sequence shown here is derived from an EMBL/GenBank/DDBJ whole genome shotgun (WGS) entry which is preliminary data.</text>
</comment>
<gene>
    <name evidence="1" type="ORF">FOZ62_022442</name>
</gene>
<evidence type="ECO:0000313" key="1">
    <source>
        <dbReference type="EMBL" id="KAF4686723.1"/>
    </source>
</evidence>